<protein>
    <submittedName>
        <fullName evidence="1">Uncharacterized protein</fullName>
    </submittedName>
</protein>
<evidence type="ECO:0000313" key="1">
    <source>
        <dbReference type="EMBL" id="KIK80508.1"/>
    </source>
</evidence>
<reference evidence="2" key="2">
    <citation type="submission" date="2015-01" db="EMBL/GenBank/DDBJ databases">
        <title>Evolutionary Origins and Diversification of the Mycorrhizal Mutualists.</title>
        <authorList>
            <consortium name="DOE Joint Genome Institute"/>
            <consortium name="Mycorrhizal Genomics Consortium"/>
            <person name="Kohler A."/>
            <person name="Kuo A."/>
            <person name="Nagy L.G."/>
            <person name="Floudas D."/>
            <person name="Copeland A."/>
            <person name="Barry K.W."/>
            <person name="Cichocki N."/>
            <person name="Veneault-Fourrey C."/>
            <person name="LaButti K."/>
            <person name="Lindquist E.A."/>
            <person name="Lipzen A."/>
            <person name="Lundell T."/>
            <person name="Morin E."/>
            <person name="Murat C."/>
            <person name="Riley R."/>
            <person name="Ohm R."/>
            <person name="Sun H."/>
            <person name="Tunlid A."/>
            <person name="Henrissat B."/>
            <person name="Grigoriev I.V."/>
            <person name="Hibbett D.S."/>
            <person name="Martin F."/>
        </authorList>
    </citation>
    <scope>NUCLEOTIDE SEQUENCE [LARGE SCALE GENOMIC DNA]</scope>
    <source>
        <strain evidence="2">Ve08.2h10</strain>
    </source>
</reference>
<name>A0A0D0CY50_9AGAM</name>
<keyword evidence="2" id="KW-1185">Reference proteome</keyword>
<dbReference type="HOGENOM" id="CLU_1865761_0_0_1"/>
<accession>A0A0D0CY50</accession>
<sequence>MVQLSGGSWNTNIKLLSAHRYPMPQIVSTSPTIISIAPRAPRTTLPERLKVACNRGTQTLIQDIRRECFTRCEEDIIRELVILVHRDRYRSCRGQCQEAFETCYVKFLPRTQTCLDQNHQLSRCSALLFVASPSRRR</sequence>
<dbReference type="EMBL" id="KN826002">
    <property type="protein sequence ID" value="KIK80508.1"/>
    <property type="molecule type" value="Genomic_DNA"/>
</dbReference>
<reference evidence="1 2" key="1">
    <citation type="submission" date="2014-04" db="EMBL/GenBank/DDBJ databases">
        <authorList>
            <consortium name="DOE Joint Genome Institute"/>
            <person name="Kuo A."/>
            <person name="Kohler A."/>
            <person name="Jargeat P."/>
            <person name="Nagy L.G."/>
            <person name="Floudas D."/>
            <person name="Copeland A."/>
            <person name="Barry K.W."/>
            <person name="Cichocki N."/>
            <person name="Veneault-Fourrey C."/>
            <person name="LaButti K."/>
            <person name="Lindquist E.A."/>
            <person name="Lipzen A."/>
            <person name="Lundell T."/>
            <person name="Morin E."/>
            <person name="Murat C."/>
            <person name="Sun H."/>
            <person name="Tunlid A."/>
            <person name="Henrissat B."/>
            <person name="Grigoriev I.V."/>
            <person name="Hibbett D.S."/>
            <person name="Martin F."/>
            <person name="Nordberg H.P."/>
            <person name="Cantor M.N."/>
            <person name="Hua S.X."/>
        </authorList>
    </citation>
    <scope>NUCLEOTIDE SEQUENCE [LARGE SCALE GENOMIC DNA]</scope>
    <source>
        <strain evidence="1 2">Ve08.2h10</strain>
    </source>
</reference>
<gene>
    <name evidence="1" type="ORF">PAXRUDRAFT_232878</name>
</gene>
<organism evidence="1 2">
    <name type="scientific">Paxillus rubicundulus Ve08.2h10</name>
    <dbReference type="NCBI Taxonomy" id="930991"/>
    <lineage>
        <taxon>Eukaryota</taxon>
        <taxon>Fungi</taxon>
        <taxon>Dikarya</taxon>
        <taxon>Basidiomycota</taxon>
        <taxon>Agaricomycotina</taxon>
        <taxon>Agaricomycetes</taxon>
        <taxon>Agaricomycetidae</taxon>
        <taxon>Boletales</taxon>
        <taxon>Paxilineae</taxon>
        <taxon>Paxillaceae</taxon>
        <taxon>Paxillus</taxon>
    </lineage>
</organism>
<dbReference type="Proteomes" id="UP000054538">
    <property type="component" value="Unassembled WGS sequence"/>
</dbReference>
<dbReference type="InParanoid" id="A0A0D0CY50"/>
<evidence type="ECO:0000313" key="2">
    <source>
        <dbReference type="Proteomes" id="UP000054538"/>
    </source>
</evidence>
<dbReference type="AlphaFoldDB" id="A0A0D0CY50"/>
<proteinExistence type="predicted"/>